<evidence type="ECO:0000256" key="2">
    <source>
        <dbReference type="ARBA" id="ARBA00009773"/>
    </source>
</evidence>
<feature type="transmembrane region" description="Helical" evidence="8">
    <location>
        <begin position="180"/>
        <end position="203"/>
    </location>
</feature>
<reference evidence="9" key="2">
    <citation type="journal article" date="2021" name="PeerJ">
        <title>Extensive microbial diversity within the chicken gut microbiome revealed by metagenomics and culture.</title>
        <authorList>
            <person name="Gilroy R."/>
            <person name="Ravi A."/>
            <person name="Getino M."/>
            <person name="Pursley I."/>
            <person name="Horton D.L."/>
            <person name="Alikhan N.F."/>
            <person name="Baker D."/>
            <person name="Gharbi K."/>
            <person name="Hall N."/>
            <person name="Watson M."/>
            <person name="Adriaenssens E.M."/>
            <person name="Foster-Nyarko E."/>
            <person name="Jarju S."/>
            <person name="Secka A."/>
            <person name="Antonio M."/>
            <person name="Oren A."/>
            <person name="Chaudhuri R.R."/>
            <person name="La Ragione R."/>
            <person name="Hildebrand F."/>
            <person name="Pallen M.J."/>
        </authorList>
    </citation>
    <scope>NUCLEOTIDE SEQUENCE</scope>
    <source>
        <strain evidence="9">ChiBcec2-4451</strain>
    </source>
</reference>
<feature type="transmembrane region" description="Helical" evidence="8">
    <location>
        <begin position="306"/>
        <end position="325"/>
    </location>
</feature>
<comment type="subcellular location">
    <subcellularLocation>
        <location evidence="1">Cell membrane</location>
        <topology evidence="1">Multi-pass membrane protein</topology>
    </subcellularLocation>
</comment>
<dbReference type="PANTHER" id="PTHR21716">
    <property type="entry name" value="TRANSMEMBRANE PROTEIN"/>
    <property type="match status" value="1"/>
</dbReference>
<feature type="transmembrane region" description="Helical" evidence="8">
    <location>
        <begin position="88"/>
        <end position="109"/>
    </location>
</feature>
<keyword evidence="4" id="KW-1003">Cell membrane</keyword>
<protein>
    <submittedName>
        <fullName evidence="9">AI-2E family transporter</fullName>
    </submittedName>
</protein>
<dbReference type="GO" id="GO:0055085">
    <property type="term" value="P:transmembrane transport"/>
    <property type="evidence" value="ECO:0007669"/>
    <property type="project" value="TreeGrafter"/>
</dbReference>
<evidence type="ECO:0000256" key="3">
    <source>
        <dbReference type="ARBA" id="ARBA00022448"/>
    </source>
</evidence>
<comment type="caution">
    <text evidence="9">The sequence shown here is derived from an EMBL/GenBank/DDBJ whole genome shotgun (WGS) entry which is preliminary data.</text>
</comment>
<evidence type="ECO:0000313" key="10">
    <source>
        <dbReference type="Proteomes" id="UP000886723"/>
    </source>
</evidence>
<evidence type="ECO:0000256" key="1">
    <source>
        <dbReference type="ARBA" id="ARBA00004651"/>
    </source>
</evidence>
<dbReference type="EMBL" id="DVON01000278">
    <property type="protein sequence ID" value="HIV14027.1"/>
    <property type="molecule type" value="Genomic_DNA"/>
</dbReference>
<evidence type="ECO:0000256" key="7">
    <source>
        <dbReference type="ARBA" id="ARBA00023136"/>
    </source>
</evidence>
<accession>A0A9D1NW62</accession>
<dbReference type="Pfam" id="PF01594">
    <property type="entry name" value="AI-2E_transport"/>
    <property type="match status" value="1"/>
</dbReference>
<feature type="transmembrane region" description="Helical" evidence="8">
    <location>
        <begin position="12"/>
        <end position="39"/>
    </location>
</feature>
<evidence type="ECO:0000256" key="5">
    <source>
        <dbReference type="ARBA" id="ARBA00022692"/>
    </source>
</evidence>
<organism evidence="9 10">
    <name type="scientific">Candidatus Pullilachnospira stercoravium</name>
    <dbReference type="NCBI Taxonomy" id="2840913"/>
    <lineage>
        <taxon>Bacteria</taxon>
        <taxon>Bacillati</taxon>
        <taxon>Bacillota</taxon>
        <taxon>Clostridia</taxon>
        <taxon>Lachnospirales</taxon>
        <taxon>Lachnospiraceae</taxon>
        <taxon>Lachnospiraceae incertae sedis</taxon>
        <taxon>Candidatus Pullilachnospira</taxon>
    </lineage>
</organism>
<feature type="transmembrane region" description="Helical" evidence="8">
    <location>
        <begin position="337"/>
        <end position="370"/>
    </location>
</feature>
<keyword evidence="5 8" id="KW-0812">Transmembrane</keyword>
<feature type="transmembrane region" description="Helical" evidence="8">
    <location>
        <begin position="250"/>
        <end position="268"/>
    </location>
</feature>
<evidence type="ECO:0000256" key="4">
    <source>
        <dbReference type="ARBA" id="ARBA00022475"/>
    </source>
</evidence>
<dbReference type="PANTHER" id="PTHR21716:SF53">
    <property type="entry name" value="PERMEASE PERM-RELATED"/>
    <property type="match status" value="1"/>
</dbReference>
<keyword evidence="7 8" id="KW-0472">Membrane</keyword>
<reference evidence="9" key="1">
    <citation type="submission" date="2020-10" db="EMBL/GenBank/DDBJ databases">
        <authorList>
            <person name="Gilroy R."/>
        </authorList>
    </citation>
    <scope>NUCLEOTIDE SEQUENCE</scope>
    <source>
        <strain evidence="9">ChiBcec2-4451</strain>
    </source>
</reference>
<name>A0A9D1NW62_9FIRM</name>
<feature type="transmembrane region" description="Helical" evidence="8">
    <location>
        <begin position="274"/>
        <end position="299"/>
    </location>
</feature>
<dbReference type="Proteomes" id="UP000886723">
    <property type="component" value="Unassembled WGS sequence"/>
</dbReference>
<evidence type="ECO:0000256" key="6">
    <source>
        <dbReference type="ARBA" id="ARBA00022989"/>
    </source>
</evidence>
<keyword evidence="3" id="KW-0813">Transport</keyword>
<keyword evidence="6 8" id="KW-1133">Transmembrane helix</keyword>
<sequence length="409" mass="45537">MDLSKENMKKIMLLIVFTVLILVGLQNFGAVIGAIVFLFRIVYPFALGGAIAFVINIPMNFIERNIFGRERTKQGKGSRFAKKMARPLSLVISLILILAVIAIVFGIVLPQLGDTIYRLSVDIRNFVPTIQSWGMQTFNDYPQIMDWLNTLEIDWEGLMQNAVTFLRNGATNLLGSTVSIVSGVVSAATNFVIAFVFAMYIVLQKERLSVQVRKIMYAFLPRKGADWINRVASLAYTTFSHFFTGQCLEAVILGTMFFVAMTIFRFPYALLVGILVAFTALIPIFGAFIGCVVGAFLILMENPMQAVLFVVMFLILQQIEGNLIYPHVVGSSVGLPSIWVLVAVTVGGSLMGIVGMLVFIPLMSVCYTLFRQWVYDRLKKRDLITIFKGEKKNETVQRDGEKQAGADGK</sequence>
<evidence type="ECO:0000313" key="9">
    <source>
        <dbReference type="EMBL" id="HIV14027.1"/>
    </source>
</evidence>
<dbReference type="GO" id="GO:0005886">
    <property type="term" value="C:plasma membrane"/>
    <property type="evidence" value="ECO:0007669"/>
    <property type="project" value="UniProtKB-SubCell"/>
</dbReference>
<feature type="transmembrane region" description="Helical" evidence="8">
    <location>
        <begin position="45"/>
        <end position="67"/>
    </location>
</feature>
<evidence type="ECO:0000256" key="8">
    <source>
        <dbReference type="SAM" id="Phobius"/>
    </source>
</evidence>
<dbReference type="AlphaFoldDB" id="A0A9D1NW62"/>
<proteinExistence type="inferred from homology"/>
<dbReference type="InterPro" id="IPR002549">
    <property type="entry name" value="AI-2E-like"/>
</dbReference>
<gene>
    <name evidence="9" type="ORF">IAA63_12945</name>
</gene>
<comment type="similarity">
    <text evidence="2">Belongs to the autoinducer-2 exporter (AI-2E) (TC 2.A.86) family.</text>
</comment>